<reference evidence="5" key="1">
    <citation type="journal article" date="2020" name="bioRxiv">
        <title>Comparative genomics of Chlamydomonas.</title>
        <authorList>
            <person name="Craig R.J."/>
            <person name="Hasan A.R."/>
            <person name="Ness R.W."/>
            <person name="Keightley P.D."/>
        </authorList>
    </citation>
    <scope>NUCLEOTIDE SEQUENCE</scope>
    <source>
        <strain evidence="5">SAG 7.73</strain>
    </source>
</reference>
<accession>A0A835T1K8</accession>
<evidence type="ECO:0000313" key="6">
    <source>
        <dbReference type="Proteomes" id="UP000650467"/>
    </source>
</evidence>
<keyword evidence="6" id="KW-1185">Reference proteome</keyword>
<dbReference type="GO" id="GO:0005524">
    <property type="term" value="F:ATP binding"/>
    <property type="evidence" value="ECO:0007669"/>
    <property type="project" value="InterPro"/>
</dbReference>
<evidence type="ECO:0000259" key="4">
    <source>
        <dbReference type="PROSITE" id="PS50011"/>
    </source>
</evidence>
<dbReference type="InterPro" id="IPR000719">
    <property type="entry name" value="Prot_kinase_dom"/>
</dbReference>
<dbReference type="InterPro" id="IPR036770">
    <property type="entry name" value="Ankyrin_rpt-contain_sf"/>
</dbReference>
<proteinExistence type="inferred from homology"/>
<dbReference type="InterPro" id="IPR051681">
    <property type="entry name" value="Ser/Thr_Kinases-Pseudokinases"/>
</dbReference>
<dbReference type="SUPFAM" id="SSF48403">
    <property type="entry name" value="Ankyrin repeat"/>
    <property type="match status" value="1"/>
</dbReference>
<dbReference type="Pfam" id="PF00069">
    <property type="entry name" value="Pkinase"/>
    <property type="match status" value="1"/>
</dbReference>
<comment type="similarity">
    <text evidence="1">Belongs to the protein kinase superfamily. TKL Ser/Thr protein kinase family.</text>
</comment>
<evidence type="ECO:0000313" key="5">
    <source>
        <dbReference type="EMBL" id="KAG2429876.1"/>
    </source>
</evidence>
<feature type="domain" description="Protein kinase" evidence="4">
    <location>
        <begin position="314"/>
        <end position="599"/>
    </location>
</feature>
<organism evidence="5 6">
    <name type="scientific">Chlamydomonas incerta</name>
    <dbReference type="NCBI Taxonomy" id="51695"/>
    <lineage>
        <taxon>Eukaryota</taxon>
        <taxon>Viridiplantae</taxon>
        <taxon>Chlorophyta</taxon>
        <taxon>core chlorophytes</taxon>
        <taxon>Chlorophyceae</taxon>
        <taxon>CS clade</taxon>
        <taxon>Chlamydomonadales</taxon>
        <taxon>Chlamydomonadaceae</taxon>
        <taxon>Chlamydomonas</taxon>
    </lineage>
</organism>
<dbReference type="Gene3D" id="1.10.510.10">
    <property type="entry name" value="Transferase(Phosphotransferase) domain 1"/>
    <property type="match status" value="1"/>
</dbReference>
<evidence type="ECO:0000256" key="2">
    <source>
        <dbReference type="PROSITE-ProRule" id="PRU00023"/>
    </source>
</evidence>
<evidence type="ECO:0000256" key="1">
    <source>
        <dbReference type="ARBA" id="ARBA00005843"/>
    </source>
</evidence>
<feature type="region of interest" description="Disordered" evidence="3">
    <location>
        <begin position="593"/>
        <end position="616"/>
    </location>
</feature>
<dbReference type="PROSITE" id="PS50088">
    <property type="entry name" value="ANK_REPEAT"/>
    <property type="match status" value="2"/>
</dbReference>
<dbReference type="AlphaFoldDB" id="A0A835T1K8"/>
<dbReference type="SMART" id="SM00248">
    <property type="entry name" value="ANK"/>
    <property type="match status" value="3"/>
</dbReference>
<evidence type="ECO:0000256" key="3">
    <source>
        <dbReference type="SAM" id="MobiDB-lite"/>
    </source>
</evidence>
<dbReference type="PANTHER" id="PTHR44329">
    <property type="entry name" value="SERINE/THREONINE-PROTEIN KINASE TNNI3K-RELATED"/>
    <property type="match status" value="1"/>
</dbReference>
<dbReference type="Gene3D" id="1.25.40.20">
    <property type="entry name" value="Ankyrin repeat-containing domain"/>
    <property type="match status" value="1"/>
</dbReference>
<name>A0A835T1K8_CHLIN</name>
<protein>
    <recommendedName>
        <fullName evidence="4">Protein kinase domain-containing protein</fullName>
    </recommendedName>
</protein>
<comment type="caution">
    <text evidence="5">The sequence shown here is derived from an EMBL/GenBank/DDBJ whole genome shotgun (WGS) entry which is preliminary data.</text>
</comment>
<dbReference type="PROSITE" id="PS50297">
    <property type="entry name" value="ANK_REP_REGION"/>
    <property type="match status" value="1"/>
</dbReference>
<sequence>MRPQGRPRASPLRPGTAPRLCAVCAVAGKAKKQRQQRNKGREASMTEYELLRKLGLNVAGGQAPPAEVPPPQPLELALHALLGPFADLFADPFQQLHKHRMIRKCMLRNISPLHLAAGEGRRDEDFIEGWTPLHWACGLSPGKHVPAADMQRVMEMLLQAGAHADAYTHDGHTPSMYIVENVKGGDAVGCLALLHSYGADLHVVDEQGRTLLMRAAAGGNVEAARWLLEQGLDYTRVDKQGRRAEHHAHKKVRKEIAAAAAAVGLTAAGGGAAGAPAAPIAGCEAAAGTKVLPRQRWRLELPLAGCPQLDPGELVWGKVLGSGCFGVVHAGAYRGQPGAGEAGDATYGHLVAIKVPKLYTEAKVHTLQQELHTLARLAAAAAAAAERGDDGDGGSSGAAATRPSSHVVEFKGVVTRRDGAQALVLGRCATSLVDEVALAKLSAADRFRVACEVTQLCDFGLSAVATWATEDAAGAAGHWKPLQDDRFEGNPFWAAPERVNCQPYSCKADVWSWGILLAQLATWCGADPFPSLNSSTVATVRAAPQRLGPEHLRPHILRHTRCDSREVRRLVSDCVQADPAERPSMREVVERLTRMQPKALPRPERNRGAEEVPQVP</sequence>
<dbReference type="Proteomes" id="UP000650467">
    <property type="component" value="Unassembled WGS sequence"/>
</dbReference>
<dbReference type="OrthoDB" id="542708at2759"/>
<dbReference type="GO" id="GO:0004674">
    <property type="term" value="F:protein serine/threonine kinase activity"/>
    <property type="evidence" value="ECO:0007669"/>
    <property type="project" value="TreeGrafter"/>
</dbReference>
<feature type="compositionally biased region" description="Basic and acidic residues" evidence="3">
    <location>
        <begin position="601"/>
        <end position="610"/>
    </location>
</feature>
<dbReference type="InterPro" id="IPR002110">
    <property type="entry name" value="Ankyrin_rpt"/>
</dbReference>
<feature type="repeat" description="ANK" evidence="2">
    <location>
        <begin position="207"/>
        <end position="239"/>
    </location>
</feature>
<dbReference type="PANTHER" id="PTHR44329:SF261">
    <property type="entry name" value="ZINC FINGER CONTAINING PROTEIN KINASE-RELATED"/>
    <property type="match status" value="1"/>
</dbReference>
<dbReference type="Pfam" id="PF12796">
    <property type="entry name" value="Ank_2"/>
    <property type="match status" value="1"/>
</dbReference>
<dbReference type="SUPFAM" id="SSF56112">
    <property type="entry name" value="Protein kinase-like (PK-like)"/>
    <property type="match status" value="1"/>
</dbReference>
<gene>
    <name evidence="5" type="ORF">HXX76_010656</name>
</gene>
<keyword evidence="2" id="KW-0040">ANK repeat</keyword>
<feature type="repeat" description="ANK" evidence="2">
    <location>
        <begin position="128"/>
        <end position="169"/>
    </location>
</feature>
<dbReference type="PROSITE" id="PS50011">
    <property type="entry name" value="PROTEIN_KINASE_DOM"/>
    <property type="match status" value="1"/>
</dbReference>
<dbReference type="Pfam" id="PF00023">
    <property type="entry name" value="Ank"/>
    <property type="match status" value="1"/>
</dbReference>
<dbReference type="InterPro" id="IPR011009">
    <property type="entry name" value="Kinase-like_dom_sf"/>
</dbReference>
<dbReference type="EMBL" id="JAEHOC010000029">
    <property type="protein sequence ID" value="KAG2429876.1"/>
    <property type="molecule type" value="Genomic_DNA"/>
</dbReference>